<keyword evidence="2" id="KW-0342">GTP-binding</keyword>
<dbReference type="Gene3D" id="3.40.50.1440">
    <property type="entry name" value="Tubulin/FtsZ, GTPase domain"/>
    <property type="match status" value="1"/>
</dbReference>
<dbReference type="Pfam" id="PF00091">
    <property type="entry name" value="Tubulin"/>
    <property type="match status" value="1"/>
</dbReference>
<feature type="domain" description="Tubulin/FtsZ GTPase" evidence="3">
    <location>
        <begin position="13"/>
        <end position="130"/>
    </location>
</feature>
<dbReference type="InterPro" id="IPR003008">
    <property type="entry name" value="Tubulin_FtsZ_GTPase"/>
</dbReference>
<evidence type="ECO:0000259" key="3">
    <source>
        <dbReference type="SMART" id="SM00864"/>
    </source>
</evidence>
<keyword evidence="1" id="KW-0547">Nucleotide-binding</keyword>
<dbReference type="InterPro" id="IPR036525">
    <property type="entry name" value="Tubulin/FtsZ_GTPase_sf"/>
</dbReference>
<dbReference type="PANTHER" id="PTHR30314:SF3">
    <property type="entry name" value="MITOCHONDRIAL DIVISION PROTEIN FSZA"/>
    <property type="match status" value="1"/>
</dbReference>
<proteinExistence type="predicted"/>
<evidence type="ECO:0000256" key="1">
    <source>
        <dbReference type="ARBA" id="ARBA00022741"/>
    </source>
</evidence>
<keyword evidence="4" id="KW-0131">Cell cycle</keyword>
<dbReference type="InterPro" id="IPR045061">
    <property type="entry name" value="FtsZ/CetZ"/>
</dbReference>
<evidence type="ECO:0000313" key="4">
    <source>
        <dbReference type="EMBL" id="STO63819.1"/>
    </source>
</evidence>
<dbReference type="Proteomes" id="UP000254867">
    <property type="component" value="Unassembled WGS sequence"/>
</dbReference>
<reference evidence="4 5" key="1">
    <citation type="submission" date="2018-06" db="EMBL/GenBank/DDBJ databases">
        <authorList>
            <consortium name="Pathogen Informatics"/>
            <person name="Doyle S."/>
        </authorList>
    </citation>
    <scope>NUCLEOTIDE SEQUENCE [LARGE SCALE GENOMIC DNA]</scope>
    <source>
        <strain evidence="4 5">NCTC10794</strain>
    </source>
</reference>
<sequence>MFEPVYETTPDAVIKVVGVGGGGGNALNHMVRSCQEDDIGSVEFFSVNTDAQVLRSSAVRNTVQIGAGITHGLGAGGDPNIGYQSAEEDREALTNMLSDASMVFIAAGMGEVLVQGLLQLLLKLQKAKVL</sequence>
<evidence type="ECO:0000313" key="5">
    <source>
        <dbReference type="Proteomes" id="UP000254867"/>
    </source>
</evidence>
<dbReference type="GO" id="GO:0003924">
    <property type="term" value="F:GTPase activity"/>
    <property type="evidence" value="ECO:0007669"/>
    <property type="project" value="InterPro"/>
</dbReference>
<protein>
    <submittedName>
        <fullName evidence="4">Cell division protein FtsZ</fullName>
    </submittedName>
</protein>
<evidence type="ECO:0000256" key="2">
    <source>
        <dbReference type="ARBA" id="ARBA00023134"/>
    </source>
</evidence>
<accession>A0A377I0C6</accession>
<dbReference type="GO" id="GO:0032153">
    <property type="term" value="C:cell division site"/>
    <property type="evidence" value="ECO:0007669"/>
    <property type="project" value="TreeGrafter"/>
</dbReference>
<keyword evidence="4" id="KW-0132">Cell division</keyword>
<dbReference type="SUPFAM" id="SSF52490">
    <property type="entry name" value="Tubulin nucleotide-binding domain-like"/>
    <property type="match status" value="1"/>
</dbReference>
<dbReference type="PANTHER" id="PTHR30314">
    <property type="entry name" value="CELL DIVISION PROTEIN FTSZ-RELATED"/>
    <property type="match status" value="1"/>
</dbReference>
<dbReference type="InterPro" id="IPR020805">
    <property type="entry name" value="Cell_div_FtsZ_CS"/>
</dbReference>
<dbReference type="PROSITE" id="PS01134">
    <property type="entry name" value="FTSZ_1"/>
    <property type="match status" value="1"/>
</dbReference>
<dbReference type="AlphaFoldDB" id="A0A377I0C6"/>
<dbReference type="SMART" id="SM00864">
    <property type="entry name" value="Tubulin"/>
    <property type="match status" value="1"/>
</dbReference>
<dbReference type="GO" id="GO:0005525">
    <property type="term" value="F:GTP binding"/>
    <property type="evidence" value="ECO:0007669"/>
    <property type="project" value="UniProtKB-KW"/>
</dbReference>
<dbReference type="GO" id="GO:0051301">
    <property type="term" value="P:cell division"/>
    <property type="evidence" value="ECO:0007669"/>
    <property type="project" value="UniProtKB-KW"/>
</dbReference>
<dbReference type="EMBL" id="UGHH01000002">
    <property type="protein sequence ID" value="STO63819.1"/>
    <property type="molecule type" value="Genomic_DNA"/>
</dbReference>
<dbReference type="GO" id="GO:0005737">
    <property type="term" value="C:cytoplasm"/>
    <property type="evidence" value="ECO:0007669"/>
    <property type="project" value="TreeGrafter"/>
</dbReference>
<name>A0A377I0C6_HAEPH</name>
<gene>
    <name evidence="4" type="primary">ftsZ_1</name>
    <name evidence="4" type="ORF">NCTC10794_00867</name>
</gene>
<organism evidence="4 5">
    <name type="scientific">Haemophilus parahaemolyticus</name>
    <dbReference type="NCBI Taxonomy" id="735"/>
    <lineage>
        <taxon>Bacteria</taxon>
        <taxon>Pseudomonadati</taxon>
        <taxon>Pseudomonadota</taxon>
        <taxon>Gammaproteobacteria</taxon>
        <taxon>Pasteurellales</taxon>
        <taxon>Pasteurellaceae</taxon>
        <taxon>Haemophilus</taxon>
    </lineage>
</organism>